<keyword evidence="16" id="KW-1185">Reference proteome</keyword>
<keyword evidence="6 9" id="KW-0943">RNA-mediated gene silencing</keyword>
<dbReference type="InterPro" id="IPR058697">
    <property type="entry name" value="RDRP3-5_N"/>
</dbReference>
<feature type="domain" description="RDRP3-5 N-terminal" evidence="13">
    <location>
        <begin position="8"/>
        <end position="73"/>
    </location>
</feature>
<evidence type="ECO:0000313" key="16">
    <source>
        <dbReference type="Proteomes" id="UP001293254"/>
    </source>
</evidence>
<dbReference type="PANTHER" id="PTHR23079:SF55">
    <property type="entry name" value="RNA-DIRECTED RNA POLYMERASE"/>
    <property type="match status" value="1"/>
</dbReference>
<evidence type="ECO:0000256" key="8">
    <source>
        <dbReference type="ARBA" id="ARBA00093763"/>
    </source>
</evidence>
<dbReference type="Pfam" id="PF26253">
    <property type="entry name" value="RdRP_head"/>
    <property type="match status" value="1"/>
</dbReference>
<dbReference type="InterPro" id="IPR058752">
    <property type="entry name" value="RDRP_C_head"/>
</dbReference>
<evidence type="ECO:0000256" key="10">
    <source>
        <dbReference type="SAM" id="Coils"/>
    </source>
</evidence>
<evidence type="ECO:0000256" key="11">
    <source>
        <dbReference type="SAM" id="MobiDB-lite"/>
    </source>
</evidence>
<keyword evidence="4 9" id="KW-0548">Nucleotidyltransferase</keyword>
<evidence type="ECO:0000256" key="3">
    <source>
        <dbReference type="ARBA" id="ARBA00022679"/>
    </source>
</evidence>
<accession>A0AAE1XPD5</accession>
<comment type="function">
    <text evidence="8 9">Probably involved in the RNA silencing pathway and required for the generation of small interfering RNAs (siRNAs).</text>
</comment>
<feature type="domain" description="RDRP core" evidence="12">
    <location>
        <begin position="242"/>
        <end position="867"/>
    </location>
</feature>
<dbReference type="InterPro" id="IPR007855">
    <property type="entry name" value="RDRP"/>
</dbReference>
<dbReference type="GO" id="GO:0030422">
    <property type="term" value="P:siRNA processing"/>
    <property type="evidence" value="ECO:0007669"/>
    <property type="project" value="TreeGrafter"/>
</dbReference>
<dbReference type="GO" id="GO:0003723">
    <property type="term" value="F:RNA binding"/>
    <property type="evidence" value="ECO:0007669"/>
    <property type="project" value="UniProtKB-KW"/>
</dbReference>
<keyword evidence="10" id="KW-0175">Coiled coil</keyword>
<reference evidence="15" key="2">
    <citation type="journal article" date="2024" name="Plant">
        <title>Genomic evolution and insights into agronomic trait innovations of Sesamum species.</title>
        <authorList>
            <person name="Miao H."/>
            <person name="Wang L."/>
            <person name="Qu L."/>
            <person name="Liu H."/>
            <person name="Sun Y."/>
            <person name="Le M."/>
            <person name="Wang Q."/>
            <person name="Wei S."/>
            <person name="Zheng Y."/>
            <person name="Lin W."/>
            <person name="Duan Y."/>
            <person name="Cao H."/>
            <person name="Xiong S."/>
            <person name="Wang X."/>
            <person name="Wei L."/>
            <person name="Li C."/>
            <person name="Ma Q."/>
            <person name="Ju M."/>
            <person name="Zhao R."/>
            <person name="Li G."/>
            <person name="Mu C."/>
            <person name="Tian Q."/>
            <person name="Mei H."/>
            <person name="Zhang T."/>
            <person name="Gao T."/>
            <person name="Zhang H."/>
        </authorList>
    </citation>
    <scope>NUCLEOTIDE SEQUENCE</scope>
    <source>
        <strain evidence="15">3651</strain>
    </source>
</reference>
<dbReference type="GO" id="GO:0031380">
    <property type="term" value="C:nuclear RNA-directed RNA polymerase complex"/>
    <property type="evidence" value="ECO:0007669"/>
    <property type="project" value="TreeGrafter"/>
</dbReference>
<evidence type="ECO:0000256" key="6">
    <source>
        <dbReference type="ARBA" id="ARBA00023158"/>
    </source>
</evidence>
<feature type="coiled-coil region" evidence="10">
    <location>
        <begin position="895"/>
        <end position="922"/>
    </location>
</feature>
<sequence length="1014" mass="116033">MDGSPHQEVLLPHSIEKTIEKICKDQSQPPINYYARQLLADIGEKAASDLLARISNQRITKSFSAYIITLVKKYHPAVVLSPPSKRPLSPSSSSPRNTSLKKSPLQISRLLSFEDEVQEMRGPIFEHQTSSAAELKNSELGGMTKSITISQQLRILSKLEYRKLFLALSYTGRHKLENVMTVDGAEDIFQKKDLPMSIFEIAIWNTYGNKYCDKSNRSEYLDWDSGKTHLYYCYVHGDGNYHFKGPCLSSTRTHLQRSLGDDNILIVKFLMDDMYGVNIVEEGILVGLRRFRFLVFKDERKRRKKNQIENEKKAYSCAVKCYFVRNDSLDPVEDNNYILSGKSVGEVRRLYMHIHTVLTMEKYMARFSLILSKTIKLQVDFDAVTIEKIQDIPFRDDSGSLICDEDGKPLLHTDGTGFISEDLAMKCPKDFSAAKYITDNSFETYHEFVDIGDASCQTRLAKSRNKEAPLLMQCRLFHNGCAVKGTLLVNKKLKPGQIQIRPSMIKVERDCTLPVQANFNSLEIVAISHRPGRNFLSKTLISLLNYGGVPQQVFLDLLTNALEDTQKVYSNRRAALRVASNHDGLDFGYLAQLMLSCGIPLNEPYLNHCLCNLKRDERAKLRKGKIPIGESFYLMGTADPTGVLDYDQVCVVLDNGQISGKVLVYRNPGLHFGDIHVMEAIYVKQLEDYIGDSKYGIFFSTKGCRSAPYEMATGDFDGDMYWVSRHPELLKNFKANEPWARVYSAKESNSKNPKELSSEELERELFRLFLQARKPSFEMSTAADSWLVFMDRLLTLGNDRTSEKDCLREKMIHLIDIYYDALDAPKSGKRVNLPRELRPEMYPHHMERGPEYGYRSISILGRIYDMIEEFKDEVMPKKEIWKLPCFDIPIPETYVEQWKSNYENYRREMATALNSNDDSKKDAANDVIKKYKKLLYNAPDMEESSKDTTVIYKEALAIYHVTYDYAKSMDDIGKCSFAWKVGASALCNLYAWKTAGPKEKPLTILPSVIREMLN</sequence>
<evidence type="ECO:0000256" key="5">
    <source>
        <dbReference type="ARBA" id="ARBA00022884"/>
    </source>
</evidence>
<dbReference type="AlphaFoldDB" id="A0AAE1XPD5"/>
<evidence type="ECO:0000256" key="1">
    <source>
        <dbReference type="ARBA" id="ARBA00005762"/>
    </source>
</evidence>
<dbReference type="EMBL" id="JACGWO010000011">
    <property type="protein sequence ID" value="KAK4415575.1"/>
    <property type="molecule type" value="Genomic_DNA"/>
</dbReference>
<keyword evidence="5 9" id="KW-0694">RNA-binding</keyword>
<evidence type="ECO:0000256" key="4">
    <source>
        <dbReference type="ARBA" id="ARBA00022695"/>
    </source>
</evidence>
<gene>
    <name evidence="15" type="ORF">Salat_2664900</name>
</gene>
<feature type="domain" description="RDRP C-terminal head" evidence="14">
    <location>
        <begin position="915"/>
        <end position="991"/>
    </location>
</feature>
<evidence type="ECO:0000256" key="2">
    <source>
        <dbReference type="ARBA" id="ARBA00022484"/>
    </source>
</evidence>
<comment type="similarity">
    <text evidence="1 9">Belongs to the RdRP family.</text>
</comment>
<comment type="caution">
    <text evidence="15">The sequence shown here is derived from an EMBL/GenBank/DDBJ whole genome shotgun (WGS) entry which is preliminary data.</text>
</comment>
<keyword evidence="2 9" id="KW-0696">RNA-directed RNA polymerase</keyword>
<evidence type="ECO:0000256" key="7">
    <source>
        <dbReference type="ARBA" id="ARBA00048744"/>
    </source>
</evidence>
<dbReference type="EC" id="2.7.7.48" evidence="9"/>
<evidence type="ECO:0000259" key="14">
    <source>
        <dbReference type="Pfam" id="PF26253"/>
    </source>
</evidence>
<dbReference type="InterPro" id="IPR057596">
    <property type="entry name" value="RDRP_core"/>
</dbReference>
<dbReference type="GO" id="GO:0003968">
    <property type="term" value="F:RNA-directed RNA polymerase activity"/>
    <property type="evidence" value="ECO:0007669"/>
    <property type="project" value="UniProtKB-KW"/>
</dbReference>
<evidence type="ECO:0000256" key="9">
    <source>
        <dbReference type="RuleBase" id="RU363098"/>
    </source>
</evidence>
<evidence type="ECO:0000259" key="13">
    <source>
        <dbReference type="Pfam" id="PF26249"/>
    </source>
</evidence>
<dbReference type="Pfam" id="PF26249">
    <property type="entry name" value="4HB_RdRP3_N"/>
    <property type="match status" value="1"/>
</dbReference>
<dbReference type="PANTHER" id="PTHR23079">
    <property type="entry name" value="RNA-DEPENDENT RNA POLYMERASE"/>
    <property type="match status" value="1"/>
</dbReference>
<protein>
    <recommendedName>
        <fullName evidence="9">RNA-dependent RNA polymerase</fullName>
        <ecNumber evidence="9">2.7.7.48</ecNumber>
    </recommendedName>
</protein>
<comment type="catalytic activity">
    <reaction evidence="7 9">
        <text>RNA(n) + a ribonucleoside 5'-triphosphate = RNA(n+1) + diphosphate</text>
        <dbReference type="Rhea" id="RHEA:21248"/>
        <dbReference type="Rhea" id="RHEA-COMP:14527"/>
        <dbReference type="Rhea" id="RHEA-COMP:17342"/>
        <dbReference type="ChEBI" id="CHEBI:33019"/>
        <dbReference type="ChEBI" id="CHEBI:61557"/>
        <dbReference type="ChEBI" id="CHEBI:140395"/>
        <dbReference type="EC" id="2.7.7.48"/>
    </reaction>
</comment>
<organism evidence="15 16">
    <name type="scientific">Sesamum alatum</name>
    <dbReference type="NCBI Taxonomy" id="300844"/>
    <lineage>
        <taxon>Eukaryota</taxon>
        <taxon>Viridiplantae</taxon>
        <taxon>Streptophyta</taxon>
        <taxon>Embryophyta</taxon>
        <taxon>Tracheophyta</taxon>
        <taxon>Spermatophyta</taxon>
        <taxon>Magnoliopsida</taxon>
        <taxon>eudicotyledons</taxon>
        <taxon>Gunneridae</taxon>
        <taxon>Pentapetalae</taxon>
        <taxon>asterids</taxon>
        <taxon>lamiids</taxon>
        <taxon>Lamiales</taxon>
        <taxon>Pedaliaceae</taxon>
        <taxon>Sesamum</taxon>
    </lineage>
</organism>
<proteinExistence type="inferred from homology"/>
<dbReference type="Pfam" id="PF05183">
    <property type="entry name" value="RdRP"/>
    <property type="match status" value="1"/>
</dbReference>
<evidence type="ECO:0000313" key="15">
    <source>
        <dbReference type="EMBL" id="KAK4415575.1"/>
    </source>
</evidence>
<evidence type="ECO:0000259" key="12">
    <source>
        <dbReference type="Pfam" id="PF05183"/>
    </source>
</evidence>
<dbReference type="Proteomes" id="UP001293254">
    <property type="component" value="Unassembled WGS sequence"/>
</dbReference>
<name>A0AAE1XPD5_9LAMI</name>
<feature type="region of interest" description="Disordered" evidence="11">
    <location>
        <begin position="82"/>
        <end position="103"/>
    </location>
</feature>
<keyword evidence="3 9" id="KW-0808">Transferase</keyword>
<reference evidence="15" key="1">
    <citation type="submission" date="2020-06" db="EMBL/GenBank/DDBJ databases">
        <authorList>
            <person name="Li T."/>
            <person name="Hu X."/>
            <person name="Zhang T."/>
            <person name="Song X."/>
            <person name="Zhang H."/>
            <person name="Dai N."/>
            <person name="Sheng W."/>
            <person name="Hou X."/>
            <person name="Wei L."/>
        </authorList>
    </citation>
    <scope>NUCLEOTIDE SEQUENCE</scope>
    <source>
        <strain evidence="15">3651</strain>
        <tissue evidence="15">Leaf</tissue>
    </source>
</reference>